<dbReference type="eggNOG" id="KOG0017">
    <property type="taxonomic scope" value="Eukaryota"/>
</dbReference>
<sequence length="111" mass="12487">MDELNFFLGTQVKKSTNGTFINQQKYIKQLLKRFDMEASKVIDTHIATSTRLDMDESGSAVNQTIYRCIIGSLLYVTASISDIVFSVGLCTRFQSNPKKSHLKAAKNFEIS</sequence>
<dbReference type="AlphaFoldDB" id="A0A1U7V0T9"/>
<evidence type="ECO:0000313" key="1">
    <source>
        <dbReference type="Proteomes" id="UP000189701"/>
    </source>
</evidence>
<organism evidence="1 2">
    <name type="scientific">Nicotiana sylvestris</name>
    <name type="common">Wood tobacco</name>
    <name type="synonym">South American tobacco</name>
    <dbReference type="NCBI Taxonomy" id="4096"/>
    <lineage>
        <taxon>Eukaryota</taxon>
        <taxon>Viridiplantae</taxon>
        <taxon>Streptophyta</taxon>
        <taxon>Embryophyta</taxon>
        <taxon>Tracheophyta</taxon>
        <taxon>Spermatophyta</taxon>
        <taxon>Magnoliopsida</taxon>
        <taxon>eudicotyledons</taxon>
        <taxon>Gunneridae</taxon>
        <taxon>Pentapetalae</taxon>
        <taxon>asterids</taxon>
        <taxon>lamiids</taxon>
        <taxon>Solanales</taxon>
        <taxon>Solanaceae</taxon>
        <taxon>Nicotianoideae</taxon>
        <taxon>Nicotianeae</taxon>
        <taxon>Nicotiana</taxon>
    </lineage>
</organism>
<accession>A0A1U7V0T9</accession>
<dbReference type="Proteomes" id="UP000189701">
    <property type="component" value="Unplaced"/>
</dbReference>
<keyword evidence="1" id="KW-1185">Reference proteome</keyword>
<reference evidence="1" key="1">
    <citation type="journal article" date="2013" name="Genome Biol.">
        <title>Reference genomes and transcriptomes of Nicotiana sylvestris and Nicotiana tomentosiformis.</title>
        <authorList>
            <person name="Sierro N."/>
            <person name="Battey J.N."/>
            <person name="Ouadi S."/>
            <person name="Bovet L."/>
            <person name="Goepfert S."/>
            <person name="Bakaher N."/>
            <person name="Peitsch M.C."/>
            <person name="Ivanov N.V."/>
        </authorList>
    </citation>
    <scope>NUCLEOTIDE SEQUENCE [LARGE SCALE GENOMIC DNA]</scope>
</reference>
<dbReference type="GeneID" id="104213985"/>
<name>A0A1U7V0T9_NICSY</name>
<dbReference type="KEGG" id="nsy:104213985"/>
<dbReference type="RefSeq" id="XP_009761872.1">
    <property type="nucleotide sequence ID" value="XM_009763570.1"/>
</dbReference>
<proteinExistence type="predicted"/>
<gene>
    <name evidence="2" type="primary">LOC104213985</name>
</gene>
<dbReference type="OrthoDB" id="1660489at2759"/>
<dbReference type="STRING" id="4096.A0A1U7V0T9"/>
<dbReference type="PANTHER" id="PTHR11439:SF486">
    <property type="entry name" value="RLK (RECEPTOR-LIKE KINASE) PROTEIN, PUTATIVE-RELATED"/>
    <property type="match status" value="1"/>
</dbReference>
<protein>
    <submittedName>
        <fullName evidence="2">Uncharacterized protein LOC104213985</fullName>
    </submittedName>
</protein>
<dbReference type="PANTHER" id="PTHR11439">
    <property type="entry name" value="GAG-POL-RELATED RETROTRANSPOSON"/>
    <property type="match status" value="1"/>
</dbReference>
<reference evidence="2" key="2">
    <citation type="submission" date="2025-08" db="UniProtKB">
        <authorList>
            <consortium name="RefSeq"/>
        </authorList>
    </citation>
    <scope>IDENTIFICATION</scope>
    <source>
        <tissue evidence="2">Leaf</tissue>
    </source>
</reference>
<evidence type="ECO:0000313" key="2">
    <source>
        <dbReference type="RefSeq" id="XP_009761872.1"/>
    </source>
</evidence>